<dbReference type="CDD" id="cd03801">
    <property type="entry name" value="GT4_PimA-like"/>
    <property type="match status" value="1"/>
</dbReference>
<feature type="domain" description="Glycosyl transferase family 1" evidence="3">
    <location>
        <begin position="187"/>
        <end position="350"/>
    </location>
</feature>
<keyword evidence="2 5" id="KW-0808">Transferase</keyword>
<name>A0ABU7L7D6_9NOCA</name>
<feature type="domain" description="Glycosyltransferase subfamily 4-like N-terminal" evidence="4">
    <location>
        <begin position="19"/>
        <end position="172"/>
    </location>
</feature>
<dbReference type="Proteomes" id="UP001336020">
    <property type="component" value="Unassembled WGS sequence"/>
</dbReference>
<organism evidence="5 6">
    <name type="scientific">Rhodococcus artemisiae</name>
    <dbReference type="NCBI Taxonomy" id="714159"/>
    <lineage>
        <taxon>Bacteria</taxon>
        <taxon>Bacillati</taxon>
        <taxon>Actinomycetota</taxon>
        <taxon>Actinomycetes</taxon>
        <taxon>Mycobacteriales</taxon>
        <taxon>Nocardiaceae</taxon>
        <taxon>Rhodococcus</taxon>
    </lineage>
</organism>
<evidence type="ECO:0000259" key="4">
    <source>
        <dbReference type="Pfam" id="PF13439"/>
    </source>
</evidence>
<dbReference type="InterPro" id="IPR028098">
    <property type="entry name" value="Glyco_trans_4-like_N"/>
</dbReference>
<proteinExistence type="predicted"/>
<dbReference type="InterPro" id="IPR050194">
    <property type="entry name" value="Glycosyltransferase_grp1"/>
</dbReference>
<dbReference type="Pfam" id="PF13439">
    <property type="entry name" value="Glyco_transf_4"/>
    <property type="match status" value="1"/>
</dbReference>
<dbReference type="InterPro" id="IPR001296">
    <property type="entry name" value="Glyco_trans_1"/>
</dbReference>
<dbReference type="GO" id="GO:0016757">
    <property type="term" value="F:glycosyltransferase activity"/>
    <property type="evidence" value="ECO:0007669"/>
    <property type="project" value="UniProtKB-KW"/>
</dbReference>
<dbReference type="Gene3D" id="3.40.50.2000">
    <property type="entry name" value="Glycogen Phosphorylase B"/>
    <property type="match status" value="2"/>
</dbReference>
<dbReference type="EC" id="2.4.-.-" evidence="5"/>
<evidence type="ECO:0000313" key="5">
    <source>
        <dbReference type="EMBL" id="MEE2057456.1"/>
    </source>
</evidence>
<dbReference type="PANTHER" id="PTHR45947">
    <property type="entry name" value="SULFOQUINOVOSYL TRANSFERASE SQD2"/>
    <property type="match status" value="1"/>
</dbReference>
<dbReference type="SUPFAM" id="SSF53756">
    <property type="entry name" value="UDP-Glycosyltransferase/glycogen phosphorylase"/>
    <property type="match status" value="1"/>
</dbReference>
<evidence type="ECO:0000259" key="3">
    <source>
        <dbReference type="Pfam" id="PF00534"/>
    </source>
</evidence>
<comment type="caution">
    <text evidence="5">The sequence shown here is derived from an EMBL/GenBank/DDBJ whole genome shotgun (WGS) entry which is preliminary data.</text>
</comment>
<dbReference type="RefSeq" id="WP_330132719.1">
    <property type="nucleotide sequence ID" value="NZ_JAUTXY010000003.1"/>
</dbReference>
<keyword evidence="1 5" id="KW-0328">Glycosyltransferase</keyword>
<dbReference type="EMBL" id="JAUTXY010000003">
    <property type="protein sequence ID" value="MEE2057456.1"/>
    <property type="molecule type" value="Genomic_DNA"/>
</dbReference>
<sequence>MNTQNRILVVTNDFPPRQGGIETFAFEMVRRFDPADVIVYTSAEPGAFHHDAQMPFRVIRDRSRMLLPTRRMARTVQSIAVEHGCGRVWFAAAAPLSSLARPLRTVGVQRIVASSHGHETWWAKLPPTRAWLRHMAHGVDVFTYISDHTEAALRSVVPARTCFTQLSPGVDPGLFAAPKRHGPDRAHRGPVIVCVARLVRRKGQDALIRAMPMIRDRHPGTRLVLVGDGPRRRDLQALARRLDVTDVVTFAGGLPHSRIPAVLAASDIFAMPCRTRRAGFEEEGLGIVFLEASAAGLPVIAGNSGGAPETVRAGATGLVTANDAELSKALLLLLDDADVATRMGSTGREWAQGWSWDATWKTLAGLLE</sequence>
<accession>A0ABU7L7D6</accession>
<evidence type="ECO:0000313" key="6">
    <source>
        <dbReference type="Proteomes" id="UP001336020"/>
    </source>
</evidence>
<dbReference type="PANTHER" id="PTHR45947:SF3">
    <property type="entry name" value="SULFOQUINOVOSYL TRANSFERASE SQD2"/>
    <property type="match status" value="1"/>
</dbReference>
<keyword evidence="6" id="KW-1185">Reference proteome</keyword>
<reference evidence="5 6" key="1">
    <citation type="submission" date="2023-07" db="EMBL/GenBank/DDBJ databases">
        <authorList>
            <person name="Girao M."/>
            <person name="Carvalho M.F."/>
        </authorList>
    </citation>
    <scope>NUCLEOTIDE SEQUENCE [LARGE SCALE GENOMIC DNA]</scope>
    <source>
        <strain evidence="5 6">YIM65754</strain>
    </source>
</reference>
<evidence type="ECO:0000256" key="1">
    <source>
        <dbReference type="ARBA" id="ARBA00022676"/>
    </source>
</evidence>
<evidence type="ECO:0000256" key="2">
    <source>
        <dbReference type="ARBA" id="ARBA00022679"/>
    </source>
</evidence>
<protein>
    <submittedName>
        <fullName evidence="5">Glycosyltransferase family 4 protein</fullName>
        <ecNumber evidence="5">2.4.-.-</ecNumber>
    </submittedName>
</protein>
<gene>
    <name evidence="5" type="ORF">Q7514_07925</name>
</gene>
<dbReference type="Pfam" id="PF00534">
    <property type="entry name" value="Glycos_transf_1"/>
    <property type="match status" value="1"/>
</dbReference>